<comment type="similarity">
    <text evidence="3">Belongs to the class-V pyridoxal-phosphate-dependent aminotransferase family.</text>
</comment>
<dbReference type="KEGG" id="sng:SNE_A15570"/>
<reference evidence="6 7" key="2">
    <citation type="journal article" date="2011" name="Mol. Biol. Evol.">
        <title>Unity in variety--the pan-genome of the Chlamydiae.</title>
        <authorList>
            <person name="Collingro A."/>
            <person name="Tischler P."/>
            <person name="Weinmaier T."/>
            <person name="Penz T."/>
            <person name="Heinz E."/>
            <person name="Brunham R.C."/>
            <person name="Read T.D."/>
            <person name="Bavoil P.M."/>
            <person name="Sachse K."/>
            <person name="Kahane S."/>
            <person name="Friedman M.G."/>
            <person name="Rattei T."/>
            <person name="Myers G.S."/>
            <person name="Horn M."/>
        </authorList>
    </citation>
    <scope>NUCLEOTIDE SEQUENCE [LARGE SCALE GENOMIC DNA]</scope>
    <source>
        <strain evidence="7">ATCC VR-1471 / Z</strain>
    </source>
</reference>
<sequence>MDLTTLRKQFPVLKQGIYLNHAATCPISYATIEQMKLYCQEMEEPFAKHAMRWAKLTEETRQLLAELLGCQTDELAFTPNTSTALSLVANSLNFKPGERVLIPRNEFPSNRYIWENLQSKGVDCTFFDLPSDRSLIEFLSEQDLSKVRLISVSLVSYLTGKKIDLKAFGEFCKKREIISCVDGIQGVGTFPLNLKSQPIDFFAGGGQKWLLGPLGCAYLYIRKELIEKLHVPLVGWTSVKDPRNFEARKLDFADGAARFEPGLPNIVSIAGLNASLNELKQIGWDFIFKRIQSHTSYLLEHLPSLISNQTELGAIVTVKVPEHLNLQSSLDKNQITVTLRGGLIRIAPHFYNYQEELDQLLKLLRR</sequence>
<dbReference type="InterPro" id="IPR015421">
    <property type="entry name" value="PyrdxlP-dep_Trfase_major"/>
</dbReference>
<dbReference type="HOGENOM" id="CLU_003433_2_1_0"/>
<dbReference type="eggNOG" id="COG0520">
    <property type="taxonomic scope" value="Bacteria"/>
</dbReference>
<evidence type="ECO:0000256" key="4">
    <source>
        <dbReference type="RuleBase" id="RU004504"/>
    </source>
</evidence>
<dbReference type="InterPro" id="IPR015424">
    <property type="entry name" value="PyrdxlP-dep_Trfase"/>
</dbReference>
<keyword evidence="2" id="KW-0663">Pyridoxal phosphate</keyword>
<dbReference type="Proteomes" id="UP000000496">
    <property type="component" value="Chromosome gsn.131"/>
</dbReference>
<keyword evidence="7" id="KW-1185">Reference proteome</keyword>
<comment type="cofactor">
    <cofactor evidence="1 4">
        <name>pyridoxal 5'-phosphate</name>
        <dbReference type="ChEBI" id="CHEBI:597326"/>
    </cofactor>
</comment>
<name>F8L9B4_SIMNZ</name>
<evidence type="ECO:0000313" key="7">
    <source>
        <dbReference type="Proteomes" id="UP000000496"/>
    </source>
</evidence>
<dbReference type="EMBL" id="FR872582">
    <property type="protein sequence ID" value="CCB89434.1"/>
    <property type="molecule type" value="Genomic_DNA"/>
</dbReference>
<dbReference type="PANTHER" id="PTHR43586">
    <property type="entry name" value="CYSTEINE DESULFURASE"/>
    <property type="match status" value="1"/>
</dbReference>
<dbReference type="PROSITE" id="PS00595">
    <property type="entry name" value="AA_TRANSFER_CLASS_5"/>
    <property type="match status" value="1"/>
</dbReference>
<gene>
    <name evidence="6" type="ordered locus">SNE_A15570</name>
</gene>
<evidence type="ECO:0000256" key="1">
    <source>
        <dbReference type="ARBA" id="ARBA00001933"/>
    </source>
</evidence>
<dbReference type="RefSeq" id="WP_013943900.1">
    <property type="nucleotide sequence ID" value="NC_015713.1"/>
</dbReference>
<feature type="domain" description="Aminotransferase class V" evidence="5">
    <location>
        <begin position="17"/>
        <end position="337"/>
    </location>
</feature>
<dbReference type="Pfam" id="PF00266">
    <property type="entry name" value="Aminotran_5"/>
    <property type="match status" value="1"/>
</dbReference>
<reference key="1">
    <citation type="journal article" date="2011" name="Mol. Biol. Evol.">
        <title>Unity in variety -- the pan-genome of the Chlamydiae.</title>
        <authorList>
            <person name="Collingro A."/>
            <person name="Tischler P."/>
            <person name="Weinmaier T."/>
            <person name="Penz T."/>
            <person name="Heinz E."/>
            <person name="Brunham R.C."/>
            <person name="Read T.D."/>
            <person name="Bavoil P.M."/>
            <person name="Sachse K."/>
            <person name="Kahane S."/>
            <person name="Friedman M.G."/>
            <person name="Rattei T."/>
            <person name="Myers G.S.A."/>
            <person name="Horn M."/>
        </authorList>
    </citation>
    <scope>NUCLEOTIDE SEQUENCE</scope>
    <source>
        <strain>Z</strain>
    </source>
</reference>
<dbReference type="GO" id="GO:0008483">
    <property type="term" value="F:transaminase activity"/>
    <property type="evidence" value="ECO:0007669"/>
    <property type="project" value="UniProtKB-KW"/>
</dbReference>
<keyword evidence="6" id="KW-0032">Aminotransferase</keyword>
<dbReference type="InterPro" id="IPR000192">
    <property type="entry name" value="Aminotrans_V_dom"/>
</dbReference>
<dbReference type="SUPFAM" id="SSF53383">
    <property type="entry name" value="PLP-dependent transferases"/>
    <property type="match status" value="1"/>
</dbReference>
<dbReference type="OrthoDB" id="513408at2"/>
<accession>F8L9B4</accession>
<proteinExistence type="inferred from homology"/>
<dbReference type="InterPro" id="IPR020578">
    <property type="entry name" value="Aminotrans_V_PyrdxlP_BS"/>
</dbReference>
<keyword evidence="6" id="KW-0808">Transferase</keyword>
<evidence type="ECO:0000313" key="6">
    <source>
        <dbReference type="EMBL" id="CCB89434.1"/>
    </source>
</evidence>
<organism evidence="6 7">
    <name type="scientific">Simkania negevensis (strain ATCC VR-1471 / DSM 27360 / Z)</name>
    <dbReference type="NCBI Taxonomy" id="331113"/>
    <lineage>
        <taxon>Bacteria</taxon>
        <taxon>Pseudomonadati</taxon>
        <taxon>Chlamydiota</taxon>
        <taxon>Chlamydiia</taxon>
        <taxon>Parachlamydiales</taxon>
        <taxon>Simkaniaceae</taxon>
        <taxon>Simkania</taxon>
    </lineage>
</organism>
<evidence type="ECO:0000256" key="3">
    <source>
        <dbReference type="RuleBase" id="RU004075"/>
    </source>
</evidence>
<evidence type="ECO:0000259" key="5">
    <source>
        <dbReference type="Pfam" id="PF00266"/>
    </source>
</evidence>
<dbReference type="AlphaFoldDB" id="F8L9B4"/>
<protein>
    <submittedName>
        <fullName evidence="6">Aminotransferase class V</fullName>
    </submittedName>
</protein>
<dbReference type="PANTHER" id="PTHR43586:SF15">
    <property type="entry name" value="BLR3095 PROTEIN"/>
    <property type="match status" value="1"/>
</dbReference>
<dbReference type="STRING" id="331113.SNE_A15570"/>
<evidence type="ECO:0000256" key="2">
    <source>
        <dbReference type="ARBA" id="ARBA00022898"/>
    </source>
</evidence>
<dbReference type="InterPro" id="IPR015422">
    <property type="entry name" value="PyrdxlP-dep_Trfase_small"/>
</dbReference>
<dbReference type="Gene3D" id="3.90.1150.10">
    <property type="entry name" value="Aspartate Aminotransferase, domain 1"/>
    <property type="match status" value="1"/>
</dbReference>
<dbReference type="Gene3D" id="3.40.640.10">
    <property type="entry name" value="Type I PLP-dependent aspartate aminotransferase-like (Major domain)"/>
    <property type="match status" value="1"/>
</dbReference>